<dbReference type="InterPro" id="IPR001173">
    <property type="entry name" value="Glyco_trans_2-like"/>
</dbReference>
<dbReference type="RefSeq" id="WP_007015515.1">
    <property type="nucleotide sequence ID" value="NZ_AGFM01000081.1"/>
</dbReference>
<organism evidence="2 3">
    <name type="scientific">Novosphingobium pentaromativorans US6-1</name>
    <dbReference type="NCBI Taxonomy" id="1088721"/>
    <lineage>
        <taxon>Bacteria</taxon>
        <taxon>Pseudomonadati</taxon>
        <taxon>Pseudomonadota</taxon>
        <taxon>Alphaproteobacteria</taxon>
        <taxon>Sphingomonadales</taxon>
        <taxon>Sphingomonadaceae</taxon>
        <taxon>Novosphingobium</taxon>
    </lineage>
</organism>
<dbReference type="Proteomes" id="UP000004030">
    <property type="component" value="Unassembled WGS sequence"/>
</dbReference>
<evidence type="ECO:0000313" key="3">
    <source>
        <dbReference type="Proteomes" id="UP000004030"/>
    </source>
</evidence>
<dbReference type="AlphaFoldDB" id="G6EJT7"/>
<proteinExistence type="predicted"/>
<sequence>MRAYIVMPCLNEQRELVATCASLGFGPGAATDKPDGTLVLVDNGSTDRTFELSRDIQQTSPPGTVELTYEPERGYVPPRRRGIDLVAQLALEEGVVAEDVLILQADADTQYQPGYVAEMRAAGETAGPQTLLEGRAEAAPEFALEHSAYQALCEQVSASVRALCVAEADDVIVDDKICAFRLADYRVWGGHEREYDPHGEEIHAETSRLFLRAKSYNARKIIVERATAQPSRRKLYESPGLYFATSGFPHGADWVARWRRDYAGIDSFEALHQSHSPVHEAILLRQCHDLILFGVLPLWVGHALGTLATTDALRARFAPLLRLLPPLTRDQLRHTPGLVLHTALQLIDTQLPQLKSYLAENTNLG</sequence>
<dbReference type="Gene3D" id="3.90.550.10">
    <property type="entry name" value="Spore Coat Polysaccharide Biosynthesis Protein SpsA, Chain A"/>
    <property type="match status" value="1"/>
</dbReference>
<comment type="caution">
    <text evidence="2">The sequence shown here is derived from an EMBL/GenBank/DDBJ whole genome shotgun (WGS) entry which is preliminary data.</text>
</comment>
<reference evidence="2 3" key="1">
    <citation type="journal article" date="2012" name="J. Bacteriol.">
        <title>Genome sequence of benzo(a)pyrene-degrading bacterium Novosphingobium pentaromativorans US6-1.</title>
        <authorList>
            <person name="Luo Y.R."/>
            <person name="Kang S.G."/>
            <person name="Kim S.J."/>
            <person name="Kim M.R."/>
            <person name="Li N."/>
            <person name="Lee J.H."/>
            <person name="Kwon K.K."/>
        </authorList>
    </citation>
    <scope>NUCLEOTIDE SEQUENCE [LARGE SCALE GENOMIC DNA]</scope>
    <source>
        <strain evidence="2 3">US6-1</strain>
    </source>
</reference>
<dbReference type="InterPro" id="IPR029044">
    <property type="entry name" value="Nucleotide-diphossugar_trans"/>
</dbReference>
<accession>G6EJT7</accession>
<name>G6EJT7_9SPHN</name>
<dbReference type="KEGG" id="npn:JI59_24230"/>
<dbReference type="PATRIC" id="fig|1088721.3.peg.4527"/>
<dbReference type="SUPFAM" id="SSF53448">
    <property type="entry name" value="Nucleotide-diphospho-sugar transferases"/>
    <property type="match status" value="1"/>
</dbReference>
<protein>
    <recommendedName>
        <fullName evidence="1">Glycosyltransferase 2-like domain-containing protein</fullName>
    </recommendedName>
</protein>
<evidence type="ECO:0000259" key="1">
    <source>
        <dbReference type="Pfam" id="PF00535"/>
    </source>
</evidence>
<dbReference type="EMBL" id="AGFM01000081">
    <property type="protein sequence ID" value="EHJ58417.1"/>
    <property type="molecule type" value="Genomic_DNA"/>
</dbReference>
<keyword evidence="3" id="KW-1185">Reference proteome</keyword>
<feature type="domain" description="Glycosyltransferase 2-like" evidence="1">
    <location>
        <begin position="5"/>
        <end position="119"/>
    </location>
</feature>
<evidence type="ECO:0000313" key="2">
    <source>
        <dbReference type="EMBL" id="EHJ58417.1"/>
    </source>
</evidence>
<dbReference type="Pfam" id="PF00535">
    <property type="entry name" value="Glycos_transf_2"/>
    <property type="match status" value="1"/>
</dbReference>
<dbReference type="OrthoDB" id="8416156at2"/>
<gene>
    <name evidence="2" type="ORF">NSU_4608</name>
</gene>